<accession>A0A1I1KXG8</accession>
<dbReference type="Gene3D" id="1.10.150.240">
    <property type="entry name" value="Putative phosphatase, domain 2"/>
    <property type="match status" value="1"/>
</dbReference>
<name>A0A1I1KXG8_9HYPH</name>
<dbReference type="InterPro" id="IPR036412">
    <property type="entry name" value="HAD-like_sf"/>
</dbReference>
<dbReference type="SFLD" id="SFLDG01129">
    <property type="entry name" value="C1.5:_HAD__Beta-PGM__Phosphata"/>
    <property type="match status" value="1"/>
</dbReference>
<dbReference type="InterPro" id="IPR050155">
    <property type="entry name" value="HAD-like_hydrolase_sf"/>
</dbReference>
<dbReference type="EMBL" id="FOMB01000008">
    <property type="protein sequence ID" value="SFC65517.1"/>
    <property type="molecule type" value="Genomic_DNA"/>
</dbReference>
<dbReference type="Pfam" id="PF13419">
    <property type="entry name" value="HAD_2"/>
    <property type="match status" value="1"/>
</dbReference>
<proteinExistence type="predicted"/>
<dbReference type="SFLD" id="SFLDG01135">
    <property type="entry name" value="C1.5.6:_HAD__Beta-PGM__Phospha"/>
    <property type="match status" value="1"/>
</dbReference>
<dbReference type="RefSeq" id="WP_199533564.1">
    <property type="nucleotide sequence ID" value="NZ_FOMB01000008.1"/>
</dbReference>
<dbReference type="NCBIfam" id="TIGR01509">
    <property type="entry name" value="HAD-SF-IA-v3"/>
    <property type="match status" value="1"/>
</dbReference>
<dbReference type="Gene3D" id="3.40.50.1000">
    <property type="entry name" value="HAD superfamily/HAD-like"/>
    <property type="match status" value="1"/>
</dbReference>
<dbReference type="InterPro" id="IPR023214">
    <property type="entry name" value="HAD_sf"/>
</dbReference>
<dbReference type="PANTHER" id="PTHR43434">
    <property type="entry name" value="PHOSPHOGLYCOLATE PHOSPHATASE"/>
    <property type="match status" value="1"/>
</dbReference>
<gene>
    <name evidence="1" type="ORF">SAMN04488059_10891</name>
</gene>
<dbReference type="InterPro" id="IPR041492">
    <property type="entry name" value="HAD_2"/>
</dbReference>
<dbReference type="Proteomes" id="UP000182258">
    <property type="component" value="Unassembled WGS sequence"/>
</dbReference>
<evidence type="ECO:0000313" key="2">
    <source>
        <dbReference type="Proteomes" id="UP000182258"/>
    </source>
</evidence>
<sequence>MKLVVFDMDGTLIDTQALISEHMATTFIGAGLDAPTPEQSRQVIGLSLPIALARLAHTDDAVLIDKLVEDYRGHYRSSLLTDGDREGLYPGAVEALNALRGLDEVVLGIATGKGLNGVHRILALHGLTNHFVTLQTPDHNPSKPHPGMLETAMRETGATPTETVMIGDTTFDIEMGVAAGCRTIGVTWGYHEPRQLIAIGADTMIDRYDQLVGAVGKLLD</sequence>
<dbReference type="SFLD" id="SFLDS00003">
    <property type="entry name" value="Haloacid_Dehalogenase"/>
    <property type="match status" value="1"/>
</dbReference>
<dbReference type="InterPro" id="IPR023198">
    <property type="entry name" value="PGP-like_dom2"/>
</dbReference>
<dbReference type="GO" id="GO:0006281">
    <property type="term" value="P:DNA repair"/>
    <property type="evidence" value="ECO:0007669"/>
    <property type="project" value="TreeGrafter"/>
</dbReference>
<dbReference type="NCBIfam" id="TIGR01549">
    <property type="entry name" value="HAD-SF-IA-v1"/>
    <property type="match status" value="1"/>
</dbReference>
<dbReference type="GO" id="GO:0005829">
    <property type="term" value="C:cytosol"/>
    <property type="evidence" value="ECO:0007669"/>
    <property type="project" value="TreeGrafter"/>
</dbReference>
<reference evidence="1 2" key="1">
    <citation type="submission" date="2016-10" db="EMBL/GenBank/DDBJ databases">
        <authorList>
            <person name="de Groot N.N."/>
        </authorList>
    </citation>
    <scope>NUCLEOTIDE SEQUENCE [LARGE SCALE GENOMIC DNA]</scope>
    <source>
        <strain evidence="1 2">CGMCC 1.10210</strain>
    </source>
</reference>
<protein>
    <submittedName>
        <fullName evidence="1">Phosphoglycolate phosphatase</fullName>
    </submittedName>
</protein>
<dbReference type="PANTHER" id="PTHR43434:SF24">
    <property type="entry name" value="HYDROLASE-RELATED"/>
    <property type="match status" value="1"/>
</dbReference>
<dbReference type="SUPFAM" id="SSF56784">
    <property type="entry name" value="HAD-like"/>
    <property type="match status" value="1"/>
</dbReference>
<dbReference type="AlphaFoldDB" id="A0A1I1KXG8"/>
<evidence type="ECO:0000313" key="1">
    <source>
        <dbReference type="EMBL" id="SFC65517.1"/>
    </source>
</evidence>
<dbReference type="InterPro" id="IPR006439">
    <property type="entry name" value="HAD-SF_hydro_IA"/>
</dbReference>
<dbReference type="GO" id="GO:0008967">
    <property type="term" value="F:phosphoglycolate phosphatase activity"/>
    <property type="evidence" value="ECO:0007669"/>
    <property type="project" value="TreeGrafter"/>
</dbReference>
<dbReference type="STRING" id="728005.SAMN04488059_10891"/>
<organism evidence="1 2">
    <name type="scientific">Devosia psychrophila</name>
    <dbReference type="NCBI Taxonomy" id="728005"/>
    <lineage>
        <taxon>Bacteria</taxon>
        <taxon>Pseudomonadati</taxon>
        <taxon>Pseudomonadota</taxon>
        <taxon>Alphaproteobacteria</taxon>
        <taxon>Hyphomicrobiales</taxon>
        <taxon>Devosiaceae</taxon>
        <taxon>Devosia</taxon>
    </lineage>
</organism>